<comment type="caution">
    <text evidence="1">The sequence shown here is derived from an EMBL/GenBank/DDBJ whole genome shotgun (WGS) entry which is preliminary data.</text>
</comment>
<evidence type="ECO:0000313" key="1">
    <source>
        <dbReference type="EMBL" id="KAA6315074.1"/>
    </source>
</evidence>
<name>A0A5J4Q2C8_9EUKA</name>
<organism evidence="1 2">
    <name type="scientific">Streblomastix strix</name>
    <dbReference type="NCBI Taxonomy" id="222440"/>
    <lineage>
        <taxon>Eukaryota</taxon>
        <taxon>Metamonada</taxon>
        <taxon>Preaxostyla</taxon>
        <taxon>Oxymonadida</taxon>
        <taxon>Streblomastigidae</taxon>
        <taxon>Streblomastix</taxon>
    </lineage>
</organism>
<accession>A0A5J4Q2C8</accession>
<reference evidence="1 2" key="1">
    <citation type="submission" date="2019-03" db="EMBL/GenBank/DDBJ databases">
        <title>Single cell metagenomics reveals metabolic interactions within the superorganism composed of flagellate Streblomastix strix and complex community of Bacteroidetes bacteria on its surface.</title>
        <authorList>
            <person name="Treitli S.C."/>
            <person name="Kolisko M."/>
            <person name="Husnik F."/>
            <person name="Keeling P."/>
            <person name="Hampl V."/>
        </authorList>
    </citation>
    <scope>NUCLEOTIDE SEQUENCE [LARGE SCALE GENOMIC DNA]</scope>
    <source>
        <strain evidence="1">ST1C</strain>
    </source>
</reference>
<protein>
    <submittedName>
        <fullName evidence="1">Uncharacterized protein</fullName>
    </submittedName>
</protein>
<proteinExistence type="predicted"/>
<dbReference type="Proteomes" id="UP000324800">
    <property type="component" value="Unassembled WGS sequence"/>
</dbReference>
<dbReference type="AlphaFoldDB" id="A0A5J4Q2C8"/>
<sequence length="66" mass="7399">MIMWFARLSLSVAIGIGAVTFLNFDDSDDNFGAPLISFDFYDSISFLDKNRKSSKKIVLSTIRKSS</sequence>
<evidence type="ECO:0000313" key="2">
    <source>
        <dbReference type="Proteomes" id="UP000324800"/>
    </source>
</evidence>
<dbReference type="EMBL" id="SNRW01047580">
    <property type="protein sequence ID" value="KAA6315074.1"/>
    <property type="molecule type" value="Genomic_DNA"/>
</dbReference>
<gene>
    <name evidence="1" type="ORF">EZS28_055474</name>
</gene>